<gene>
    <name evidence="3" type="ORF">CTZ28_23365</name>
</gene>
<feature type="compositionally biased region" description="Basic and acidic residues" evidence="1">
    <location>
        <begin position="1"/>
        <end position="13"/>
    </location>
</feature>
<evidence type="ECO:0000256" key="1">
    <source>
        <dbReference type="SAM" id="MobiDB-lite"/>
    </source>
</evidence>
<dbReference type="InterPro" id="IPR025246">
    <property type="entry name" value="IS30-like_HTH"/>
</dbReference>
<proteinExistence type="predicted"/>
<accession>A0A3M0IBQ1</accession>
<dbReference type="OrthoDB" id="4551805at2"/>
<dbReference type="AlphaFoldDB" id="A0A3M0IBQ1"/>
<sequence length="186" mass="20264">MAARPITDKDRAAVKRLHKQGKSRNDIARAIKRSPSTVSKIAAAFDPPLTFDRAPQVEAATAVRKADLAARRAQFAERLQDIAEREADKMNAPTLYWEWGGKDHTYAQKLADEPTPADRRAIMSTIATAVDRSLKLVPPKDDGGSESRSVIGDLMAGLARDYAERNGGPPPEFVPEDQAAEDDADA</sequence>
<dbReference type="RefSeq" id="WP_121891660.1">
    <property type="nucleotide sequence ID" value="NZ_PENI01000015.1"/>
</dbReference>
<evidence type="ECO:0000259" key="2">
    <source>
        <dbReference type="Pfam" id="PF13936"/>
    </source>
</evidence>
<reference evidence="3 4" key="1">
    <citation type="submission" date="2017-11" db="EMBL/GenBank/DDBJ databases">
        <title>Draft genome of actinobacteria isolated from guarana (Paullinia cupana (Mart.) Ducke.</title>
        <authorList>
            <person name="Siqueira K.A."/>
            <person name="Liotti R.G."/>
            <person name="Mendes T.A.O."/>
            <person name="Soares M.A."/>
        </authorList>
    </citation>
    <scope>NUCLEOTIDE SEQUENCE [LARGE SCALE GENOMIC DNA]</scope>
    <source>
        <strain evidence="3 4">193</strain>
    </source>
</reference>
<feature type="domain" description="Transposase IS30-like HTH" evidence="2">
    <location>
        <begin position="6"/>
        <end position="40"/>
    </location>
</feature>
<comment type="caution">
    <text evidence="3">The sequence shown here is derived from an EMBL/GenBank/DDBJ whole genome shotgun (WGS) entry which is preliminary data.</text>
</comment>
<dbReference type="Pfam" id="PF13936">
    <property type="entry name" value="HTH_38"/>
    <property type="match status" value="1"/>
</dbReference>
<dbReference type="Proteomes" id="UP000270471">
    <property type="component" value="Unassembled WGS sequence"/>
</dbReference>
<name>A0A3M0IBQ1_9ACTN</name>
<evidence type="ECO:0000313" key="4">
    <source>
        <dbReference type="Proteomes" id="UP000270471"/>
    </source>
</evidence>
<keyword evidence="4" id="KW-1185">Reference proteome</keyword>
<dbReference type="InterPro" id="IPR036388">
    <property type="entry name" value="WH-like_DNA-bd_sf"/>
</dbReference>
<evidence type="ECO:0000313" key="3">
    <source>
        <dbReference type="EMBL" id="RMB83659.1"/>
    </source>
</evidence>
<feature type="region of interest" description="Disordered" evidence="1">
    <location>
        <begin position="1"/>
        <end position="24"/>
    </location>
</feature>
<feature type="region of interest" description="Disordered" evidence="1">
    <location>
        <begin position="161"/>
        <end position="186"/>
    </location>
</feature>
<organism evidence="3 4">
    <name type="scientific">Streptomyces shenzhenensis</name>
    <dbReference type="NCBI Taxonomy" id="943815"/>
    <lineage>
        <taxon>Bacteria</taxon>
        <taxon>Bacillati</taxon>
        <taxon>Actinomycetota</taxon>
        <taxon>Actinomycetes</taxon>
        <taxon>Kitasatosporales</taxon>
        <taxon>Streptomycetaceae</taxon>
        <taxon>Streptomyces</taxon>
    </lineage>
</organism>
<dbReference type="Gene3D" id="1.10.10.10">
    <property type="entry name" value="Winged helix-like DNA-binding domain superfamily/Winged helix DNA-binding domain"/>
    <property type="match status" value="1"/>
</dbReference>
<dbReference type="EMBL" id="PENI01000015">
    <property type="protein sequence ID" value="RMB83659.1"/>
    <property type="molecule type" value="Genomic_DNA"/>
</dbReference>
<feature type="compositionally biased region" description="Acidic residues" evidence="1">
    <location>
        <begin position="174"/>
        <end position="186"/>
    </location>
</feature>
<protein>
    <submittedName>
        <fullName evidence="3">Helix-turn-helix domain containing protein</fullName>
    </submittedName>
</protein>